<keyword evidence="2" id="KW-0315">Glutamine amidotransferase</keyword>
<dbReference type="GeneID" id="37269528"/>
<dbReference type="RefSeq" id="XP_025599293.1">
    <property type="nucleotide sequence ID" value="XM_025741984.1"/>
</dbReference>
<reference evidence="2 3" key="1">
    <citation type="journal article" date="2018" name="Mol. Biol. Evol.">
        <title>Broad Genomic Sampling Reveals a Smut Pathogenic Ancestry of the Fungal Clade Ustilaginomycotina.</title>
        <authorList>
            <person name="Kijpornyongpan T."/>
            <person name="Mondo S.J."/>
            <person name="Barry K."/>
            <person name="Sandor L."/>
            <person name="Lee J."/>
            <person name="Lipzen A."/>
            <person name="Pangilinan J."/>
            <person name="LaButti K."/>
            <person name="Hainaut M."/>
            <person name="Henrissat B."/>
            <person name="Grigoriev I.V."/>
            <person name="Spatafora J.W."/>
            <person name="Aime M.C."/>
        </authorList>
    </citation>
    <scope>NUCLEOTIDE SEQUENCE [LARGE SCALE GENOMIC DNA]</scope>
    <source>
        <strain evidence="2 3">MCA 4186</strain>
    </source>
</reference>
<dbReference type="InterPro" id="IPR029062">
    <property type="entry name" value="Class_I_gatase-like"/>
</dbReference>
<gene>
    <name evidence="2" type="ORF">FA09DRAFT_328979</name>
</gene>
<dbReference type="SUPFAM" id="SSF52317">
    <property type="entry name" value="Class I glutamine amidotransferase-like"/>
    <property type="match status" value="1"/>
</dbReference>
<organism evidence="2 3">
    <name type="scientific">Tilletiopsis washingtonensis</name>
    <dbReference type="NCBI Taxonomy" id="58919"/>
    <lineage>
        <taxon>Eukaryota</taxon>
        <taxon>Fungi</taxon>
        <taxon>Dikarya</taxon>
        <taxon>Basidiomycota</taxon>
        <taxon>Ustilaginomycotina</taxon>
        <taxon>Exobasidiomycetes</taxon>
        <taxon>Entylomatales</taxon>
        <taxon>Entylomatales incertae sedis</taxon>
        <taxon>Tilletiopsis</taxon>
    </lineage>
</organism>
<dbReference type="STRING" id="58919.A0A316ZDA7"/>
<evidence type="ECO:0000313" key="3">
    <source>
        <dbReference type="Proteomes" id="UP000245946"/>
    </source>
</evidence>
<protein>
    <submittedName>
        <fullName evidence="2">Class I glutamine amidotransferase-like protein</fullName>
    </submittedName>
</protein>
<dbReference type="InterPro" id="IPR044992">
    <property type="entry name" value="ChyE-like"/>
</dbReference>
<accession>A0A316ZDA7</accession>
<dbReference type="PANTHER" id="PTHR42695">
    <property type="entry name" value="GLUTAMINE AMIDOTRANSFERASE YLR126C-RELATED"/>
    <property type="match status" value="1"/>
</dbReference>
<feature type="domain" description="Glutamine amidotransferase" evidence="1">
    <location>
        <begin position="78"/>
        <end position="183"/>
    </location>
</feature>
<dbReference type="GO" id="GO:0005634">
    <property type="term" value="C:nucleus"/>
    <property type="evidence" value="ECO:0007669"/>
    <property type="project" value="TreeGrafter"/>
</dbReference>
<dbReference type="GO" id="GO:0005829">
    <property type="term" value="C:cytosol"/>
    <property type="evidence" value="ECO:0007669"/>
    <property type="project" value="TreeGrafter"/>
</dbReference>
<dbReference type="AlphaFoldDB" id="A0A316ZDA7"/>
<name>A0A316ZDA7_9BASI</name>
<dbReference type="OrthoDB" id="92161at2759"/>
<sequence>MPSKTISIALLVADTPPEPVVAKRGDYLTIYPDFLQRALAAVPRHAWQDKVELHIRPFDVVHKREFPDEGQLADGLWDAVIVTGSASSAYLDLEWTTGLASWLRSLAENHPLVRIIGICYGHQIIARAFDGEVKLNEKGFEIGVYDVELTPEGQEYLGYAEREQHMHIHQVHRDIVPELPPAFNGTDFLNIGSTARCEVQGLALPYPTDAPPLPSTAGGSAYIAFDVTGEATDSSGPAPARSLQVLTVQGHPEFDEEIVTTLIDARSEMGAISGPDRDEGLRRAPLPHDGKRIGAVILSMLGVEPKRTDEGTQADGGVGV</sequence>
<dbReference type="CDD" id="cd01741">
    <property type="entry name" value="GATase1_1"/>
    <property type="match status" value="1"/>
</dbReference>
<dbReference type="PANTHER" id="PTHR42695:SF5">
    <property type="entry name" value="GLUTAMINE AMIDOTRANSFERASE YLR126C-RELATED"/>
    <property type="match status" value="1"/>
</dbReference>
<dbReference type="Pfam" id="PF00117">
    <property type="entry name" value="GATase"/>
    <property type="match status" value="1"/>
</dbReference>
<dbReference type="InterPro" id="IPR017926">
    <property type="entry name" value="GATASE"/>
</dbReference>
<dbReference type="Gene3D" id="3.40.50.880">
    <property type="match status" value="1"/>
</dbReference>
<dbReference type="GO" id="GO:0016740">
    <property type="term" value="F:transferase activity"/>
    <property type="evidence" value="ECO:0007669"/>
    <property type="project" value="UniProtKB-KW"/>
</dbReference>
<evidence type="ECO:0000313" key="2">
    <source>
        <dbReference type="EMBL" id="PWN99014.1"/>
    </source>
</evidence>
<proteinExistence type="predicted"/>
<dbReference type="EMBL" id="KZ819289">
    <property type="protein sequence ID" value="PWN99014.1"/>
    <property type="molecule type" value="Genomic_DNA"/>
</dbReference>
<keyword evidence="3" id="KW-1185">Reference proteome</keyword>
<keyword evidence="2" id="KW-0808">Transferase</keyword>
<dbReference type="Proteomes" id="UP000245946">
    <property type="component" value="Unassembled WGS sequence"/>
</dbReference>
<evidence type="ECO:0000259" key="1">
    <source>
        <dbReference type="Pfam" id="PF00117"/>
    </source>
</evidence>